<accession>A0A9D2JF01</accession>
<evidence type="ECO:0000256" key="1">
    <source>
        <dbReference type="SAM" id="MobiDB-lite"/>
    </source>
</evidence>
<organism evidence="3 4">
    <name type="scientific">Candidatus Olsenella pullistercoris</name>
    <dbReference type="NCBI Taxonomy" id="2838712"/>
    <lineage>
        <taxon>Bacteria</taxon>
        <taxon>Bacillati</taxon>
        <taxon>Actinomycetota</taxon>
        <taxon>Coriobacteriia</taxon>
        <taxon>Coriobacteriales</taxon>
        <taxon>Atopobiaceae</taxon>
        <taxon>Olsenella</taxon>
    </lineage>
</organism>
<feature type="compositionally biased region" description="Low complexity" evidence="1">
    <location>
        <begin position="442"/>
        <end position="453"/>
    </location>
</feature>
<reference evidence="3" key="1">
    <citation type="journal article" date="2021" name="PeerJ">
        <title>Extensive microbial diversity within the chicken gut microbiome revealed by metagenomics and culture.</title>
        <authorList>
            <person name="Gilroy R."/>
            <person name="Ravi A."/>
            <person name="Getino M."/>
            <person name="Pursley I."/>
            <person name="Horton D.L."/>
            <person name="Alikhan N.F."/>
            <person name="Baker D."/>
            <person name="Gharbi K."/>
            <person name="Hall N."/>
            <person name="Watson M."/>
            <person name="Adriaenssens E.M."/>
            <person name="Foster-Nyarko E."/>
            <person name="Jarju S."/>
            <person name="Secka A."/>
            <person name="Antonio M."/>
            <person name="Oren A."/>
            <person name="Chaudhuri R.R."/>
            <person name="La Ragione R."/>
            <person name="Hildebrand F."/>
            <person name="Pallen M.J."/>
        </authorList>
    </citation>
    <scope>NUCLEOTIDE SEQUENCE</scope>
    <source>
        <strain evidence="3">ChiHjej12B11-14209</strain>
    </source>
</reference>
<evidence type="ECO:0000256" key="2">
    <source>
        <dbReference type="SAM" id="Phobius"/>
    </source>
</evidence>
<reference evidence="3" key="2">
    <citation type="submission" date="2021-04" db="EMBL/GenBank/DDBJ databases">
        <authorList>
            <person name="Gilroy R."/>
        </authorList>
    </citation>
    <scope>NUCLEOTIDE SEQUENCE</scope>
    <source>
        <strain evidence="3">ChiHjej12B11-14209</strain>
    </source>
</reference>
<keyword evidence="2" id="KW-0812">Transmembrane</keyword>
<comment type="caution">
    <text evidence="3">The sequence shown here is derived from an EMBL/GenBank/DDBJ whole genome shotgun (WGS) entry which is preliminary data.</text>
</comment>
<evidence type="ECO:0000313" key="3">
    <source>
        <dbReference type="EMBL" id="HIZ46867.1"/>
    </source>
</evidence>
<feature type="transmembrane region" description="Helical" evidence="2">
    <location>
        <begin position="81"/>
        <end position="100"/>
    </location>
</feature>
<feature type="compositionally biased region" description="Basic and acidic residues" evidence="1">
    <location>
        <begin position="245"/>
        <end position="255"/>
    </location>
</feature>
<name>A0A9D2JF01_9ACTN</name>
<feature type="transmembrane region" description="Helical" evidence="2">
    <location>
        <begin position="153"/>
        <end position="177"/>
    </location>
</feature>
<evidence type="ECO:0008006" key="5">
    <source>
        <dbReference type="Google" id="ProtNLM"/>
    </source>
</evidence>
<feature type="region of interest" description="Disordered" evidence="1">
    <location>
        <begin position="242"/>
        <end position="290"/>
    </location>
</feature>
<sequence length="697" mass="73161">MAMTHDYLDFLNERIDIAPANSEEELQAAQVISDLMSQHNVEPSIEDFETPIAPTLAPSVLAILMLVGLVLAGVTPFPVNFIGFLLAAVPAVLSVLRLFGREVSFSFGPTAQSQNVVAVHRAEGPLVTKGSRTIVLVAHYDTPRESPLRTSPLAPYLATLAKVSHPCSFVAAVCAFLQLMGFLPLPFRIVVLIVGILASVPSVTLAVGSVMERTSPCTEGANDNKAAVAALLGVLENVRPSGAEPKAREFERPAEEAPADAEAAQEGEVPAEAAPEAQEADQPAPQPELPMGVRHGEEVLRALAILPEDCELVYVEPAPRSVEEPAAGATSTIELDAAALGRADAPAAEAPVTAADLPTDRFSIVMEDGGEGVGPQDEAGLTIVAGDDPDATQEVPVQRPDAPSDPEWGKTSFRPQLSSVARRASLFDLPDPSESENDPFDTGAGAPTAQAPAERTDEDPLAPAPAQDAPEPISTISAADLEEARPKKAGILDRLRGLARRKGSSDADSADDDAWRGGAATRSGLRLVDGEDAPAEDELRDAVLKLGDDALIAHDIWFVALGGSSLGHAGMRSFLARHRSEVRGCFVVNLDCVGAGALTALKSEGLELTRRGDRRIYRLLSGVAADLHSELALAPHDWADTDATPAMRSSLRGLTLMGLDANGLPALSKTPDDVADNVSGDQAATVAAMVTEMIRRS</sequence>
<dbReference type="AlphaFoldDB" id="A0A9D2JF01"/>
<keyword evidence="2" id="KW-1133">Transmembrane helix</keyword>
<feature type="transmembrane region" description="Helical" evidence="2">
    <location>
        <begin position="56"/>
        <end position="74"/>
    </location>
</feature>
<dbReference type="EMBL" id="DXBM01000063">
    <property type="protein sequence ID" value="HIZ46867.1"/>
    <property type="molecule type" value="Genomic_DNA"/>
</dbReference>
<feature type="compositionally biased region" description="Low complexity" evidence="1">
    <location>
        <begin position="266"/>
        <end position="283"/>
    </location>
</feature>
<protein>
    <recommendedName>
        <fullName evidence="5">Peptidase M28 domain-containing protein</fullName>
    </recommendedName>
</protein>
<dbReference type="SUPFAM" id="SSF53187">
    <property type="entry name" value="Zn-dependent exopeptidases"/>
    <property type="match status" value="2"/>
</dbReference>
<proteinExistence type="predicted"/>
<feature type="region of interest" description="Disordered" evidence="1">
    <location>
        <begin position="370"/>
        <end position="471"/>
    </location>
</feature>
<gene>
    <name evidence="3" type="ORF">IAA19_07625</name>
</gene>
<dbReference type="Proteomes" id="UP000824062">
    <property type="component" value="Unassembled WGS sequence"/>
</dbReference>
<keyword evidence="2" id="KW-0472">Membrane</keyword>
<feature type="transmembrane region" description="Helical" evidence="2">
    <location>
        <begin position="189"/>
        <end position="211"/>
    </location>
</feature>
<dbReference type="Gene3D" id="3.40.630.10">
    <property type="entry name" value="Zn peptidases"/>
    <property type="match status" value="2"/>
</dbReference>
<evidence type="ECO:0000313" key="4">
    <source>
        <dbReference type="Proteomes" id="UP000824062"/>
    </source>
</evidence>